<accession>A0AAU9DLI3</accession>
<evidence type="ECO:0000256" key="9">
    <source>
        <dbReference type="SAM" id="Phobius"/>
    </source>
</evidence>
<keyword evidence="4 8" id="KW-0762">Sugar transport</keyword>
<dbReference type="InterPro" id="IPR004796">
    <property type="entry name" value="PTS_IIC_cello"/>
</dbReference>
<dbReference type="InterPro" id="IPR051088">
    <property type="entry name" value="PTS_Sugar-EIIC/EIIB"/>
</dbReference>
<dbReference type="PROSITE" id="PS51105">
    <property type="entry name" value="PTS_EIIC_TYPE_3"/>
    <property type="match status" value="1"/>
</dbReference>
<keyword evidence="6 9" id="KW-1133">Transmembrane helix</keyword>
<keyword evidence="2 8" id="KW-0813">Transport</keyword>
<keyword evidence="7 8" id="KW-0472">Membrane</keyword>
<comment type="subcellular location">
    <subcellularLocation>
        <location evidence="1">Cell membrane</location>
        <topology evidence="1">Multi-pass membrane protein</topology>
    </subcellularLocation>
</comment>
<protein>
    <recommendedName>
        <fullName evidence="8">Permease IIC component</fullName>
    </recommendedName>
</protein>
<keyword evidence="3 8" id="KW-1003">Cell membrane</keyword>
<dbReference type="InterPro" id="IPR004501">
    <property type="entry name" value="PTS_EIIC_3"/>
</dbReference>
<evidence type="ECO:0000313" key="12">
    <source>
        <dbReference type="Proteomes" id="UP001321861"/>
    </source>
</evidence>
<feature type="transmembrane region" description="Helical" evidence="9">
    <location>
        <begin position="25"/>
        <end position="47"/>
    </location>
</feature>
<evidence type="ECO:0000256" key="4">
    <source>
        <dbReference type="ARBA" id="ARBA00022597"/>
    </source>
</evidence>
<feature type="transmembrane region" description="Helical" evidence="9">
    <location>
        <begin position="290"/>
        <end position="308"/>
    </location>
</feature>
<evidence type="ECO:0000256" key="3">
    <source>
        <dbReference type="ARBA" id="ARBA00022475"/>
    </source>
</evidence>
<sequence length="428" mass="47154">MRKENLIEKFDGIIAKIGNERHLKAVSSGMFFSLPFMVIGAIFLIIANPPIDLARYNASKANFFLRFLASWKHWAVANYRTITAPYNLTFGIVGLLSAFGIGYSLAKEYKLDAPTDGLIAMITYLLVCTEVKNSSIKLDYLGTDGLFVAIILGLLTVEICRVVEISEIKISLPGAVPPMVGTFINSLLPLLTNIIIFYGINLIFIATFKNNFPKVIMDVLTPGIDVAGSLGGFILIVTLGQILWLFGINGSSIIFPILFSIGVSQTGYNAQQFTNGAAMTHAMNLQMFRISILGGAGNTLGLVILMMFSKVPKLKLLGRISIIPGCCGINEPVIFGLPIVFNPILAIPFLITPGVSLTLTYWAEKLHLITNGYIVDPSFTPFFAQLYLSSLDWRNTVFSFFLVIVSIVIYLPFFRAFEKEQLLKTNEE</sequence>
<evidence type="ECO:0000256" key="5">
    <source>
        <dbReference type="ARBA" id="ARBA00022692"/>
    </source>
</evidence>
<dbReference type="GO" id="GO:0009401">
    <property type="term" value="P:phosphoenolpyruvate-dependent sugar phosphotransferase system"/>
    <property type="evidence" value="ECO:0007669"/>
    <property type="project" value="InterPro"/>
</dbReference>
<dbReference type="PIRSF" id="PIRSF006351">
    <property type="entry name" value="PTS_EIIC-Cellobiose"/>
    <property type="match status" value="1"/>
</dbReference>
<keyword evidence="12" id="KW-1185">Reference proteome</keyword>
<dbReference type="InterPro" id="IPR003352">
    <property type="entry name" value="PTS_EIIC"/>
</dbReference>
<feature type="transmembrane region" description="Helical" evidence="9">
    <location>
        <begin position="183"/>
        <end position="206"/>
    </location>
</feature>
<evidence type="ECO:0000313" key="11">
    <source>
        <dbReference type="EMBL" id="BDR57747.1"/>
    </source>
</evidence>
<dbReference type="Pfam" id="PF02378">
    <property type="entry name" value="PTS_EIIC"/>
    <property type="match status" value="1"/>
</dbReference>
<keyword evidence="5 9" id="KW-0812">Transmembrane</keyword>
<evidence type="ECO:0000256" key="2">
    <source>
        <dbReference type="ARBA" id="ARBA00022448"/>
    </source>
</evidence>
<evidence type="ECO:0000256" key="6">
    <source>
        <dbReference type="ARBA" id="ARBA00022989"/>
    </source>
</evidence>
<feature type="transmembrane region" description="Helical" evidence="9">
    <location>
        <begin position="88"/>
        <end position="106"/>
    </location>
</feature>
<dbReference type="Proteomes" id="UP001321861">
    <property type="component" value="Chromosome"/>
</dbReference>
<feature type="domain" description="PTS EIIC type-3" evidence="10">
    <location>
        <begin position="6"/>
        <end position="413"/>
    </location>
</feature>
<gene>
    <name evidence="11" type="ORF">XA3_01880</name>
</gene>
<dbReference type="PANTHER" id="PTHR33989:SF4">
    <property type="entry name" value="PTS SYSTEM N,N'-DIACETYLCHITOBIOSE-SPECIFIC EIIC COMPONENT"/>
    <property type="match status" value="1"/>
</dbReference>
<dbReference type="GO" id="GO:0008982">
    <property type="term" value="F:protein-N(PI)-phosphohistidine-sugar phosphotransferase activity"/>
    <property type="evidence" value="ECO:0007669"/>
    <property type="project" value="UniProtKB-UniRule"/>
</dbReference>
<dbReference type="PANTHER" id="PTHR33989">
    <property type="match status" value="1"/>
</dbReference>
<feature type="transmembrane region" description="Helical" evidence="9">
    <location>
        <begin position="329"/>
        <end position="351"/>
    </location>
</feature>
<dbReference type="GO" id="GO:0005886">
    <property type="term" value="C:plasma membrane"/>
    <property type="evidence" value="ECO:0007669"/>
    <property type="project" value="UniProtKB-SubCell"/>
</dbReference>
<reference evidence="11 12" key="1">
    <citation type="journal article" date="2023" name="Microbiol. Spectr.">
        <title>Symbiosis of Carpenter Bees with Uncharacterized Lactic Acid Bacteria Showing NAD Auxotrophy.</title>
        <authorList>
            <person name="Kawasaki S."/>
            <person name="Ozawa K."/>
            <person name="Mori T."/>
            <person name="Yamamoto A."/>
            <person name="Ito M."/>
            <person name="Ohkuma M."/>
            <person name="Sakamoto M."/>
            <person name="Matsutani M."/>
        </authorList>
    </citation>
    <scope>NUCLEOTIDE SEQUENCE [LARGE SCALE GENOMIC DNA]</scope>
    <source>
        <strain evidence="11 12">XA3</strain>
    </source>
</reference>
<feature type="transmembrane region" description="Helical" evidence="9">
    <location>
        <begin position="226"/>
        <end position="246"/>
    </location>
</feature>
<dbReference type="RefSeq" id="WP_317635692.1">
    <property type="nucleotide sequence ID" value="NZ_AP026802.1"/>
</dbReference>
<dbReference type="AlphaFoldDB" id="A0AAU9DLI3"/>
<dbReference type="NCBIfam" id="TIGR00410">
    <property type="entry name" value="lacE"/>
    <property type="match status" value="1"/>
</dbReference>
<dbReference type="KEGG" id="xap:XA3_01880"/>
<comment type="function">
    <text evidence="8">The phosphoenolpyruvate-dependent sugar phosphotransferase system (PTS), a major carbohydrate active -transport system, catalyzes the phosphorylation of incoming sugar substrates concomitant with their translocation across the cell membrane.</text>
</comment>
<name>A0AAU9DLI3_9LACO</name>
<evidence type="ECO:0000256" key="8">
    <source>
        <dbReference type="PIRNR" id="PIRNR006351"/>
    </source>
</evidence>
<feature type="transmembrane region" description="Helical" evidence="9">
    <location>
        <begin position="396"/>
        <end position="414"/>
    </location>
</feature>
<evidence type="ECO:0000259" key="10">
    <source>
        <dbReference type="PROSITE" id="PS51105"/>
    </source>
</evidence>
<evidence type="ECO:0000256" key="1">
    <source>
        <dbReference type="ARBA" id="ARBA00004651"/>
    </source>
</evidence>
<feature type="transmembrane region" description="Helical" evidence="9">
    <location>
        <begin position="253"/>
        <end position="270"/>
    </location>
</feature>
<feature type="transmembrane region" description="Helical" evidence="9">
    <location>
        <begin position="146"/>
        <end position="163"/>
    </location>
</feature>
<proteinExistence type="predicted"/>
<dbReference type="EMBL" id="AP026802">
    <property type="protein sequence ID" value="BDR57747.1"/>
    <property type="molecule type" value="Genomic_DNA"/>
</dbReference>
<evidence type="ECO:0000256" key="7">
    <source>
        <dbReference type="ARBA" id="ARBA00023136"/>
    </source>
</evidence>
<organism evidence="11 12">
    <name type="scientific">Xylocopilactobacillus apicola</name>
    <dbReference type="NCBI Taxonomy" id="2932184"/>
    <lineage>
        <taxon>Bacteria</taxon>
        <taxon>Bacillati</taxon>
        <taxon>Bacillota</taxon>
        <taxon>Bacilli</taxon>
        <taxon>Lactobacillales</taxon>
        <taxon>Lactobacillaceae</taxon>
        <taxon>Xylocopilactobacillus</taxon>
    </lineage>
</organism>